<organism evidence="1 2">
    <name type="scientific">uncultured phage cr127_1</name>
    <dbReference type="NCBI Taxonomy" id="2772077"/>
    <lineage>
        <taxon>Viruses</taxon>
        <taxon>Duplodnaviria</taxon>
        <taxon>Heunggongvirae</taxon>
        <taxon>Uroviricota</taxon>
        <taxon>Caudoviricetes</taxon>
        <taxon>Crassvirales</taxon>
        <taxon>Crevaviridae</taxon>
        <taxon>Doltivirinae</taxon>
        <taxon>Kahucivirus</taxon>
        <taxon>Kahucivirus intestinalis</taxon>
    </lineage>
</organism>
<evidence type="ECO:0000313" key="2">
    <source>
        <dbReference type="Proteomes" id="UP000594097"/>
    </source>
</evidence>
<dbReference type="RefSeq" id="YP_010111935.1">
    <property type="nucleotide sequence ID" value="NC_055886.1"/>
</dbReference>
<sequence length="85" mass="10039">MISKAEFKEIVRQALKDIKVSDKNIELFLKDNSKVTLEEIKVCSSITDILDKHIKVLYKDFDASLYNDTFETLYNYHKHLDENKN</sequence>
<protein>
    <submittedName>
        <fullName evidence="1">Uncharacterized protein</fullName>
    </submittedName>
</protein>
<dbReference type="KEGG" id="vg:65130389"/>
<accession>A0A7M1RZC2</accession>
<name>A0A7M1RZC2_9CAUD</name>
<reference evidence="1 2" key="1">
    <citation type="submission" date="2020-07" db="EMBL/GenBank/DDBJ databases">
        <title>Taxonomic proposal: Crassvirales, a new order of highly abundant and diverse bacterial viruses.</title>
        <authorList>
            <person name="Shkoporov A.N."/>
            <person name="Stockdale S.R."/>
            <person name="Guerin E."/>
            <person name="Ross R.P."/>
            <person name="Hill C."/>
        </authorList>
    </citation>
    <scope>NUCLEOTIDE SEQUENCE [LARGE SCALE GENOMIC DNA]</scope>
</reference>
<keyword evidence="2" id="KW-1185">Reference proteome</keyword>
<dbReference type="Proteomes" id="UP000594097">
    <property type="component" value="Segment"/>
</dbReference>
<proteinExistence type="predicted"/>
<dbReference type="GeneID" id="65130389"/>
<evidence type="ECO:0000313" key="1">
    <source>
        <dbReference type="EMBL" id="QOR59777.1"/>
    </source>
</evidence>
<dbReference type="EMBL" id="MT774393">
    <property type="protein sequence ID" value="QOR59777.1"/>
    <property type="molecule type" value="Genomic_DNA"/>
</dbReference>